<gene>
    <name evidence="2" type="ORF">I4J89_44175</name>
</gene>
<proteinExistence type="predicted"/>
<dbReference type="Proteomes" id="UP000598146">
    <property type="component" value="Unassembled WGS sequence"/>
</dbReference>
<reference evidence="2" key="1">
    <citation type="submission" date="2020-11" db="EMBL/GenBank/DDBJ databases">
        <title>Isolation and identification of active actinomycetes.</title>
        <authorList>
            <person name="Sun X."/>
        </authorList>
    </citation>
    <scope>NUCLEOTIDE SEQUENCE</scope>
    <source>
        <strain evidence="2">NEAU-A11</strain>
    </source>
</reference>
<feature type="region of interest" description="Disordered" evidence="1">
    <location>
        <begin position="51"/>
        <end position="72"/>
    </location>
</feature>
<protein>
    <submittedName>
        <fullName evidence="2">Uncharacterized protein</fullName>
    </submittedName>
</protein>
<name>A0A931CGY9_9ACTN</name>
<comment type="caution">
    <text evidence="2">The sequence shown here is derived from an EMBL/GenBank/DDBJ whole genome shotgun (WGS) entry which is preliminary data.</text>
</comment>
<dbReference type="EMBL" id="JADQTO010000038">
    <property type="protein sequence ID" value="MBG0568444.1"/>
    <property type="molecule type" value="Genomic_DNA"/>
</dbReference>
<evidence type="ECO:0000313" key="3">
    <source>
        <dbReference type="Proteomes" id="UP000598146"/>
    </source>
</evidence>
<dbReference type="AlphaFoldDB" id="A0A931CGY9"/>
<keyword evidence="3" id="KW-1185">Reference proteome</keyword>
<evidence type="ECO:0000313" key="2">
    <source>
        <dbReference type="EMBL" id="MBG0568444.1"/>
    </source>
</evidence>
<evidence type="ECO:0000256" key="1">
    <source>
        <dbReference type="SAM" id="MobiDB-lite"/>
    </source>
</evidence>
<organism evidence="2 3">
    <name type="scientific">Actinoplanes aureus</name>
    <dbReference type="NCBI Taxonomy" id="2792083"/>
    <lineage>
        <taxon>Bacteria</taxon>
        <taxon>Bacillati</taxon>
        <taxon>Actinomycetota</taxon>
        <taxon>Actinomycetes</taxon>
        <taxon>Micromonosporales</taxon>
        <taxon>Micromonosporaceae</taxon>
        <taxon>Actinoplanes</taxon>
    </lineage>
</organism>
<sequence length="170" mass="18302">MHAKGNSSLPVRQIFAFEQAASAHRHSETRHGLGKLVVAIDWLPENHRPERATTRRVQPSPRLVGHPDPVSTTGEALIEIKPRACPTRTFSVTDGHLPGCRPICPFVHEVTGDQGDRANRHAARDAVAAVIARPANDHNREVPRCRLRAIGAEVAAVGDGPAIGPGPGTW</sequence>
<accession>A0A931CGY9</accession>